<evidence type="ECO:0000256" key="3">
    <source>
        <dbReference type="ARBA" id="ARBA00022645"/>
    </source>
</evidence>
<name>A0A9X4RDC1_9ACTN</name>
<dbReference type="GO" id="GO:0071555">
    <property type="term" value="P:cell wall organization"/>
    <property type="evidence" value="ECO:0007669"/>
    <property type="project" value="UniProtKB-KW"/>
</dbReference>
<dbReference type="Gene3D" id="3.40.710.10">
    <property type="entry name" value="DD-peptidase/beta-lactamase superfamily"/>
    <property type="match status" value="1"/>
</dbReference>
<evidence type="ECO:0000259" key="16">
    <source>
        <dbReference type="Pfam" id="PF00905"/>
    </source>
</evidence>
<keyword evidence="4" id="KW-0645">Protease</keyword>
<organism evidence="18 19">
    <name type="scientific">Speluncibacter jeojiensis</name>
    <dbReference type="NCBI Taxonomy" id="2710754"/>
    <lineage>
        <taxon>Bacteria</taxon>
        <taxon>Bacillati</taxon>
        <taxon>Actinomycetota</taxon>
        <taxon>Actinomycetes</taxon>
        <taxon>Mycobacteriales</taxon>
        <taxon>Speluncibacteraceae</taxon>
        <taxon>Speluncibacter</taxon>
    </lineage>
</organism>
<keyword evidence="15" id="KW-0472">Membrane</keyword>
<dbReference type="PANTHER" id="PTHR32282">
    <property type="entry name" value="BINDING PROTEIN TRANSPEPTIDASE, PUTATIVE-RELATED"/>
    <property type="match status" value="1"/>
</dbReference>
<evidence type="ECO:0000256" key="14">
    <source>
        <dbReference type="SAM" id="MobiDB-lite"/>
    </source>
</evidence>
<dbReference type="SUPFAM" id="SSF56601">
    <property type="entry name" value="beta-lactamase/transpeptidase-like"/>
    <property type="match status" value="1"/>
</dbReference>
<keyword evidence="15" id="KW-0812">Transmembrane</keyword>
<keyword evidence="7" id="KW-0378">Hydrolase</keyword>
<evidence type="ECO:0000256" key="5">
    <source>
        <dbReference type="ARBA" id="ARBA00022676"/>
    </source>
</evidence>
<keyword evidence="19" id="KW-1185">Reference proteome</keyword>
<feature type="region of interest" description="Disordered" evidence="14">
    <location>
        <begin position="647"/>
        <end position="667"/>
    </location>
</feature>
<dbReference type="InterPro" id="IPR012338">
    <property type="entry name" value="Beta-lactam/transpept-like"/>
</dbReference>
<dbReference type="InterPro" id="IPR001264">
    <property type="entry name" value="Glyco_trans_51"/>
</dbReference>
<proteinExistence type="inferred from homology"/>
<feature type="compositionally biased region" description="Polar residues" evidence="14">
    <location>
        <begin position="555"/>
        <end position="569"/>
    </location>
</feature>
<keyword evidence="11" id="KW-0961">Cell wall biogenesis/degradation</keyword>
<comment type="catalytic activity">
    <reaction evidence="13">
        <text>[GlcNAc-(1-&gt;4)-Mur2Ac(oyl-L-Ala-gamma-D-Glu-L-Lys-D-Ala-D-Ala)](n)-di-trans,octa-cis-undecaprenyl diphosphate + beta-D-GlcNAc-(1-&gt;4)-Mur2Ac(oyl-L-Ala-gamma-D-Glu-L-Lys-D-Ala-D-Ala)-di-trans,octa-cis-undecaprenyl diphosphate = [GlcNAc-(1-&gt;4)-Mur2Ac(oyl-L-Ala-gamma-D-Glu-L-Lys-D-Ala-D-Ala)](n+1)-di-trans,octa-cis-undecaprenyl diphosphate + di-trans,octa-cis-undecaprenyl diphosphate + H(+)</text>
        <dbReference type="Rhea" id="RHEA:23708"/>
        <dbReference type="Rhea" id="RHEA-COMP:9602"/>
        <dbReference type="Rhea" id="RHEA-COMP:9603"/>
        <dbReference type="ChEBI" id="CHEBI:15378"/>
        <dbReference type="ChEBI" id="CHEBI:58405"/>
        <dbReference type="ChEBI" id="CHEBI:60033"/>
        <dbReference type="ChEBI" id="CHEBI:78435"/>
        <dbReference type="EC" id="2.4.99.28"/>
    </reaction>
</comment>
<dbReference type="GO" id="GO:0008360">
    <property type="term" value="P:regulation of cell shape"/>
    <property type="evidence" value="ECO:0007669"/>
    <property type="project" value="UniProtKB-KW"/>
</dbReference>
<dbReference type="AlphaFoldDB" id="A0A9X4RDC1"/>
<evidence type="ECO:0000256" key="4">
    <source>
        <dbReference type="ARBA" id="ARBA00022670"/>
    </source>
</evidence>
<dbReference type="Gene3D" id="1.10.3810.10">
    <property type="entry name" value="Biosynthetic peptidoglycan transglycosylase-like"/>
    <property type="match status" value="1"/>
</dbReference>
<keyword evidence="8" id="KW-0133">Cell shape</keyword>
<dbReference type="RefSeq" id="WP_277831312.1">
    <property type="nucleotide sequence ID" value="NZ_JAAIVF010000001.1"/>
</dbReference>
<evidence type="ECO:0000256" key="8">
    <source>
        <dbReference type="ARBA" id="ARBA00022960"/>
    </source>
</evidence>
<evidence type="ECO:0000313" key="19">
    <source>
        <dbReference type="Proteomes" id="UP001152755"/>
    </source>
</evidence>
<keyword evidence="5" id="KW-0328">Glycosyltransferase</keyword>
<keyword evidence="9" id="KW-0573">Peptidoglycan synthesis</keyword>
<feature type="compositionally biased region" description="Low complexity" evidence="14">
    <location>
        <begin position="708"/>
        <end position="717"/>
    </location>
</feature>
<dbReference type="GO" id="GO:0009252">
    <property type="term" value="P:peptidoglycan biosynthetic process"/>
    <property type="evidence" value="ECO:0007669"/>
    <property type="project" value="UniProtKB-KW"/>
</dbReference>
<accession>A0A9X4RDC1</accession>
<dbReference type="GO" id="GO:0006508">
    <property type="term" value="P:proteolysis"/>
    <property type="evidence" value="ECO:0007669"/>
    <property type="project" value="UniProtKB-KW"/>
</dbReference>
<comment type="caution">
    <text evidence="18">The sequence shown here is derived from an EMBL/GenBank/DDBJ whole genome shotgun (WGS) entry which is preliminary data.</text>
</comment>
<reference evidence="18" key="1">
    <citation type="submission" date="2022-08" db="EMBL/GenBank/DDBJ databases">
        <title>Genome analysis of Corynebacteriales strain.</title>
        <authorList>
            <person name="Lee S.D."/>
        </authorList>
    </citation>
    <scope>NUCLEOTIDE SEQUENCE</scope>
    <source>
        <strain evidence="18">D3-21</strain>
    </source>
</reference>
<feature type="compositionally biased region" description="Gly residues" evidence="14">
    <location>
        <begin position="718"/>
        <end position="727"/>
    </location>
</feature>
<dbReference type="InterPro" id="IPR050396">
    <property type="entry name" value="Glycosyltr_51/Transpeptidase"/>
</dbReference>
<evidence type="ECO:0000256" key="12">
    <source>
        <dbReference type="ARBA" id="ARBA00034000"/>
    </source>
</evidence>
<dbReference type="GO" id="GO:0009002">
    <property type="term" value="F:serine-type D-Ala-D-Ala carboxypeptidase activity"/>
    <property type="evidence" value="ECO:0007669"/>
    <property type="project" value="UniProtKB-EC"/>
</dbReference>
<dbReference type="InterPro" id="IPR001460">
    <property type="entry name" value="PCN-bd_Tpept"/>
</dbReference>
<keyword evidence="15" id="KW-1133">Transmembrane helix</keyword>
<keyword evidence="10" id="KW-0511">Multifunctional enzyme</keyword>
<dbReference type="SUPFAM" id="SSF53955">
    <property type="entry name" value="Lysozyme-like"/>
    <property type="match status" value="1"/>
</dbReference>
<protein>
    <submittedName>
        <fullName evidence="18">Penicillin-binding protein</fullName>
    </submittedName>
</protein>
<keyword evidence="3" id="KW-0121">Carboxypeptidase</keyword>
<keyword evidence="6" id="KW-0808">Transferase</keyword>
<comment type="catalytic activity">
    <reaction evidence="12">
        <text>Preferential cleavage: (Ac)2-L-Lys-D-Ala-|-D-Ala. Also transpeptidation of peptidyl-alanyl moieties that are N-acyl substituents of D-alanine.</text>
        <dbReference type="EC" id="3.4.16.4"/>
    </reaction>
</comment>
<dbReference type="InterPro" id="IPR036950">
    <property type="entry name" value="PBP_transglycosylase"/>
</dbReference>
<dbReference type="GO" id="GO:0030288">
    <property type="term" value="C:outer membrane-bounded periplasmic space"/>
    <property type="evidence" value="ECO:0007669"/>
    <property type="project" value="TreeGrafter"/>
</dbReference>
<comment type="similarity">
    <text evidence="2">In the N-terminal section; belongs to the glycosyltransferase 51 family.</text>
</comment>
<gene>
    <name evidence="18" type="ORF">NVS88_07770</name>
</gene>
<dbReference type="EMBL" id="JANRHA010000004">
    <property type="protein sequence ID" value="MDG3014453.1"/>
    <property type="molecule type" value="Genomic_DNA"/>
</dbReference>
<dbReference type="InterPro" id="IPR023346">
    <property type="entry name" value="Lysozyme-like_dom_sf"/>
</dbReference>
<dbReference type="PANTHER" id="PTHR32282:SF34">
    <property type="entry name" value="PENICILLIN-BINDING PROTEIN 1A"/>
    <property type="match status" value="1"/>
</dbReference>
<evidence type="ECO:0000256" key="15">
    <source>
        <dbReference type="SAM" id="Phobius"/>
    </source>
</evidence>
<dbReference type="Pfam" id="PF00905">
    <property type="entry name" value="Transpeptidase"/>
    <property type="match status" value="1"/>
</dbReference>
<dbReference type="Proteomes" id="UP001152755">
    <property type="component" value="Unassembled WGS sequence"/>
</dbReference>
<evidence type="ECO:0000256" key="6">
    <source>
        <dbReference type="ARBA" id="ARBA00022679"/>
    </source>
</evidence>
<feature type="compositionally biased region" description="Gly residues" evidence="14">
    <location>
        <begin position="736"/>
        <end position="772"/>
    </location>
</feature>
<feature type="transmembrane region" description="Helical" evidence="15">
    <location>
        <begin position="16"/>
        <end position="40"/>
    </location>
</feature>
<feature type="domain" description="Glycosyl transferase family 51" evidence="17">
    <location>
        <begin position="71"/>
        <end position="237"/>
    </location>
</feature>
<evidence type="ECO:0000313" key="18">
    <source>
        <dbReference type="EMBL" id="MDG3014453.1"/>
    </source>
</evidence>
<evidence type="ECO:0000256" key="1">
    <source>
        <dbReference type="ARBA" id="ARBA00007090"/>
    </source>
</evidence>
<sequence>MTDAQKKKRTWRRIRYTLFTLIGLGIIIPLGTFMVAYMMIRIPQPGDVATNQVATIYESDGSTVLAKVVPPEGNRVEVDVNQIPQQVRNAVIAAEDRKFYTNPGFSITGTARAAINNVTGGDTQGGSTITQQYVKNAVVGDQRTIWRKMKELVISAKMARQWSKDEIMGAYLNTIYFGRGAYGIGAASKAYFNKPVQDLTVGEGAVLASSIRSPSNLDPATNPEGAKERWNYVLDGMVKDGSLSQSDRANLTYPQVLASAPSDTHDNSDGPDGLIKTQVLKELEANGISEQDLNTRGLQITTTIDPKAQASAVKSVHDDLEGERSNVRTAVVSVDPRSGAVRAYYGGDDGHGYDYANAGLQSGSTFKVFGLAAMLAQGRPVTEKFDASPLTINGVTITNADGEQCTTGKQCTAAQALKQSLNTVFYRLMLSLNHGAKDVADMAHAAGIPKQIPGVQGPSLQESDGQVSDGVILGQYQVRPLDMAAAYATFADNGVSHPAYFVQKVVAADGQVLLDRGPNPPGTKAMDAAVADNVVSAMKPIAAYSHQHQLAGGRQSASKTGTTQLGDTGQNKDAWMIGFTPSLSTAVWVGTADGVALKNPGGSIMYGSQLPSDIWKDTMDGALEGTSNEKFPEPAPIDGVAGVPEYVPPTATYKPKPTQEEQAPSLGSQLQSIIPNLPTPPTAIQILPGVTIPIPGQAHRPSYGDQNSGSDPSQGTGDTSGTGGDTGSPGADSGTGDSGTGNSGTGDSGTGNADGTGAGTGHPGGGNGLFGR</sequence>
<feature type="region of interest" description="Disordered" evidence="14">
    <location>
        <begin position="692"/>
        <end position="772"/>
    </location>
</feature>
<evidence type="ECO:0000256" key="9">
    <source>
        <dbReference type="ARBA" id="ARBA00022984"/>
    </source>
</evidence>
<feature type="domain" description="Penicillin-binding protein transpeptidase" evidence="16">
    <location>
        <begin position="330"/>
        <end position="610"/>
    </location>
</feature>
<dbReference type="FunFam" id="1.10.3810.10:FF:000001">
    <property type="entry name" value="Penicillin-binding protein 1A"/>
    <property type="match status" value="1"/>
</dbReference>
<dbReference type="GO" id="GO:0008658">
    <property type="term" value="F:penicillin binding"/>
    <property type="evidence" value="ECO:0007669"/>
    <property type="project" value="InterPro"/>
</dbReference>
<evidence type="ECO:0000256" key="7">
    <source>
        <dbReference type="ARBA" id="ARBA00022801"/>
    </source>
</evidence>
<evidence type="ECO:0000259" key="17">
    <source>
        <dbReference type="Pfam" id="PF00912"/>
    </source>
</evidence>
<dbReference type="GO" id="GO:0008955">
    <property type="term" value="F:peptidoglycan glycosyltransferase activity"/>
    <property type="evidence" value="ECO:0007669"/>
    <property type="project" value="UniProtKB-EC"/>
</dbReference>
<feature type="region of interest" description="Disordered" evidence="14">
    <location>
        <begin position="550"/>
        <end position="569"/>
    </location>
</feature>
<evidence type="ECO:0000256" key="13">
    <source>
        <dbReference type="ARBA" id="ARBA00049902"/>
    </source>
</evidence>
<dbReference type="Pfam" id="PF00912">
    <property type="entry name" value="Transgly"/>
    <property type="match status" value="1"/>
</dbReference>
<evidence type="ECO:0000256" key="11">
    <source>
        <dbReference type="ARBA" id="ARBA00023316"/>
    </source>
</evidence>
<evidence type="ECO:0000256" key="2">
    <source>
        <dbReference type="ARBA" id="ARBA00007739"/>
    </source>
</evidence>
<evidence type="ECO:0000256" key="10">
    <source>
        <dbReference type="ARBA" id="ARBA00023268"/>
    </source>
</evidence>
<comment type="similarity">
    <text evidence="1">In the C-terminal section; belongs to the transpeptidase family.</text>
</comment>